<evidence type="ECO:0000256" key="5">
    <source>
        <dbReference type="ARBA" id="ARBA00022737"/>
    </source>
</evidence>
<feature type="transmembrane region" description="Helical" evidence="10">
    <location>
        <begin position="257"/>
        <end position="281"/>
    </location>
</feature>
<evidence type="ECO:0000256" key="10">
    <source>
        <dbReference type="SAM" id="Phobius"/>
    </source>
</evidence>
<keyword evidence="5" id="KW-0677">Repeat</keyword>
<gene>
    <name evidence="12" type="ORF">Ptr86124_012527</name>
    <name evidence="11" type="ORF">PtrM4_113760</name>
</gene>
<evidence type="ECO:0000256" key="9">
    <source>
        <dbReference type="SAM" id="MobiDB-lite"/>
    </source>
</evidence>
<evidence type="ECO:0000313" key="11">
    <source>
        <dbReference type="EMBL" id="KAF7568961.1"/>
    </source>
</evidence>
<dbReference type="PANTHER" id="PTHR19139">
    <property type="entry name" value="AQUAPORIN TRANSPORTER"/>
    <property type="match status" value="1"/>
</dbReference>
<evidence type="ECO:0000256" key="2">
    <source>
        <dbReference type="ARBA" id="ARBA00006175"/>
    </source>
</evidence>
<sequence length="528" mass="57954">MAQTSPLPQFYGQQLPDGTIIESPPPNTRTSLDSRRDLLRLPIQPHPAHIDPSMDPGSPAAAATRQSNNNLGITPMRPQRQSNAVPFSPGQQRMAYVEDYSDEDEQERVIYRRRSNRPHQKPPASYNNYAEQNSRYGPLPRNSVDQSVHPGYSSPPSKPNYEMYYPNYDDYGRRVIYTGGAGGGRPPPPPHRPESVMRLPWAIWMGSNAKNHFVAFVGEFVGTTMFLFFAFSGTQVANIGSSAASSENTTTGQASGFSPIVLLYIAIVFAFSLMVNVWVFFRISGGLFNPAVTFAMLLCRALSPIRAFLLLAAQILGSIFASWLVSILFPTDFNVRTTLGSGTSLVQGVFIEAILTAELVFTIFMLAKEKHKATFIAPVGIGLALFIAELVGVYYTGGSLNPARSFGPCVITGVFDVEHWIYWIGPGMGAIIAVVFYKIIKVLEYEVANPGQDDDDKDQEEKEVLEKEARRPSVDAAAAAERSSPRHMSIDVERSGAMGSGGVMVMTRKKSRGDRDGQGFAGRGRDVY</sequence>
<feature type="region of interest" description="Disordered" evidence="9">
    <location>
        <begin position="450"/>
        <end position="528"/>
    </location>
</feature>
<reference evidence="12" key="3">
    <citation type="journal article" date="2022" name="bioRxiv">
        <title>A global pangenome for the wheat fungal pathogen Pyrenophora tritici-repentis and prediction of effector protein structural homology.</title>
        <authorList>
            <person name="Moolhuijzen P."/>
            <person name="See P.T."/>
            <person name="Shi G."/>
            <person name="Powell H.R."/>
            <person name="Cockram J."/>
            <person name="Jorgensen L.N."/>
            <person name="Benslimane H."/>
            <person name="Strelkov S.E."/>
            <person name="Turner J."/>
            <person name="Liu Z."/>
            <person name="Moffat C.S."/>
        </authorList>
    </citation>
    <scope>NUCLEOTIDE SEQUENCE</scope>
    <source>
        <strain evidence="12">86-124</strain>
    </source>
</reference>
<evidence type="ECO:0000256" key="7">
    <source>
        <dbReference type="ARBA" id="ARBA00023136"/>
    </source>
</evidence>
<reference evidence="14" key="4">
    <citation type="journal article" date="2022" name="Microb. Genom.">
        <title>A global pangenome for the wheat fungal pathogen Pyrenophora tritici-repentis and prediction of effector protein structural homology.</title>
        <authorList>
            <person name="Moolhuijzen P.M."/>
            <person name="See P.T."/>
            <person name="Shi G."/>
            <person name="Powell H.R."/>
            <person name="Cockram J."/>
            <person name="Jorgensen L.N."/>
            <person name="Benslimane H."/>
            <person name="Strelkov S.E."/>
            <person name="Turner J."/>
            <person name="Liu Z."/>
            <person name="Moffat C.S."/>
        </authorList>
    </citation>
    <scope>NUCLEOTIDE SEQUENCE [LARGE SCALE GENOMIC DNA]</scope>
</reference>
<keyword evidence="14" id="KW-1185">Reference proteome</keyword>
<feature type="transmembrane region" description="Helical" evidence="10">
    <location>
        <begin position="420"/>
        <end position="440"/>
    </location>
</feature>
<evidence type="ECO:0000313" key="12">
    <source>
        <dbReference type="EMBL" id="KAI1508575.1"/>
    </source>
</evidence>
<reference evidence="11" key="1">
    <citation type="journal article" date="2018" name="BMC Genomics">
        <title>Comparative genomics of the wheat fungal pathogen Pyrenophora tritici-repentis reveals chromosomal variations and genome plasticity.</title>
        <authorList>
            <person name="Moolhuijzen P."/>
            <person name="See P.T."/>
            <person name="Hane J.K."/>
            <person name="Shi G."/>
            <person name="Liu Z."/>
            <person name="Oliver R.P."/>
            <person name="Moffat C.S."/>
        </authorList>
    </citation>
    <scope>NUCLEOTIDE SEQUENCE [LARGE SCALE GENOMIC DNA]</scope>
    <source>
        <strain evidence="11">M4</strain>
    </source>
</reference>
<evidence type="ECO:0000256" key="3">
    <source>
        <dbReference type="ARBA" id="ARBA00022448"/>
    </source>
</evidence>
<evidence type="ECO:0000256" key="4">
    <source>
        <dbReference type="ARBA" id="ARBA00022692"/>
    </source>
</evidence>
<feature type="region of interest" description="Disordered" evidence="9">
    <location>
        <begin position="1"/>
        <end position="90"/>
    </location>
</feature>
<dbReference type="InterPro" id="IPR023271">
    <property type="entry name" value="Aquaporin-like"/>
</dbReference>
<evidence type="ECO:0000313" key="14">
    <source>
        <dbReference type="Proteomes" id="UP000249757"/>
    </source>
</evidence>
<dbReference type="EMBL" id="NQIK02000006">
    <property type="protein sequence ID" value="KAF7568961.1"/>
    <property type="molecule type" value="Genomic_DNA"/>
</dbReference>
<feature type="transmembrane region" description="Helical" evidence="10">
    <location>
        <begin position="349"/>
        <end position="367"/>
    </location>
</feature>
<keyword evidence="3" id="KW-0813">Transport</keyword>
<organism evidence="11 13">
    <name type="scientific">Pyrenophora tritici-repentis</name>
    <dbReference type="NCBI Taxonomy" id="45151"/>
    <lineage>
        <taxon>Eukaryota</taxon>
        <taxon>Fungi</taxon>
        <taxon>Dikarya</taxon>
        <taxon>Ascomycota</taxon>
        <taxon>Pezizomycotina</taxon>
        <taxon>Dothideomycetes</taxon>
        <taxon>Pleosporomycetidae</taxon>
        <taxon>Pleosporales</taxon>
        <taxon>Pleosporineae</taxon>
        <taxon>Pleosporaceae</taxon>
        <taxon>Pyrenophora</taxon>
    </lineage>
</organism>
<comment type="subcellular location">
    <subcellularLocation>
        <location evidence="1">Membrane</location>
        <topology evidence="1">Multi-pass membrane protein</topology>
    </subcellularLocation>
</comment>
<evidence type="ECO:0000256" key="8">
    <source>
        <dbReference type="ARBA" id="ARBA00034651"/>
    </source>
</evidence>
<dbReference type="InterPro" id="IPR034294">
    <property type="entry name" value="Aquaporin_transptr"/>
</dbReference>
<protein>
    <submittedName>
        <fullName evidence="11 12">Major intrinsic protein</fullName>
    </submittedName>
</protein>
<evidence type="ECO:0000256" key="6">
    <source>
        <dbReference type="ARBA" id="ARBA00022989"/>
    </source>
</evidence>
<keyword evidence="7 10" id="KW-0472">Membrane</keyword>
<feature type="transmembrane region" description="Helical" evidence="10">
    <location>
        <begin position="307"/>
        <end position="329"/>
    </location>
</feature>
<feature type="compositionally biased region" description="Polar residues" evidence="9">
    <location>
        <begin position="125"/>
        <end position="135"/>
    </location>
</feature>
<feature type="region of interest" description="Disordered" evidence="9">
    <location>
        <begin position="112"/>
        <end position="158"/>
    </location>
</feature>
<dbReference type="FunFam" id="1.20.1080.10:FF:000014">
    <property type="entry name" value="Aquaporin 1"/>
    <property type="match status" value="1"/>
</dbReference>
<dbReference type="GO" id="GO:0005886">
    <property type="term" value="C:plasma membrane"/>
    <property type="evidence" value="ECO:0007669"/>
    <property type="project" value="TreeGrafter"/>
</dbReference>
<comment type="caution">
    <text evidence="11">The sequence shown here is derived from an EMBL/GenBank/DDBJ whole genome shotgun (WGS) entry which is preliminary data.</text>
</comment>
<accession>A0A2W1E420</accession>
<dbReference type="PANTHER" id="PTHR19139:SF283">
    <property type="entry name" value="AQUAPORIN"/>
    <property type="match status" value="1"/>
</dbReference>
<comment type="catalytic activity">
    <reaction evidence="8">
        <text>H2O(in) = H2O(out)</text>
        <dbReference type="Rhea" id="RHEA:29667"/>
        <dbReference type="ChEBI" id="CHEBI:15377"/>
    </reaction>
</comment>
<evidence type="ECO:0000313" key="13">
    <source>
        <dbReference type="Proteomes" id="UP000245464"/>
    </source>
</evidence>
<feature type="transmembrane region" description="Helical" evidence="10">
    <location>
        <begin position="213"/>
        <end position="237"/>
    </location>
</feature>
<dbReference type="InterPro" id="IPR000425">
    <property type="entry name" value="MIP"/>
</dbReference>
<dbReference type="OrthoDB" id="3222at2759"/>
<dbReference type="Pfam" id="PF00230">
    <property type="entry name" value="MIP"/>
    <property type="match status" value="1"/>
</dbReference>
<comment type="similarity">
    <text evidence="2">Belongs to the MIP/aquaporin (TC 1.A.8) family.</text>
</comment>
<dbReference type="SUPFAM" id="SSF81338">
    <property type="entry name" value="Aquaporin-like"/>
    <property type="match status" value="1"/>
</dbReference>
<feature type="compositionally biased region" description="Basic and acidic residues" evidence="9">
    <location>
        <begin position="513"/>
        <end position="528"/>
    </location>
</feature>
<feature type="compositionally biased region" description="Polar residues" evidence="9">
    <location>
        <begin position="79"/>
        <end position="90"/>
    </location>
</feature>
<keyword evidence="6 10" id="KW-1133">Transmembrane helix</keyword>
<dbReference type="EMBL" id="NRDI02000025">
    <property type="protein sequence ID" value="KAI1508575.1"/>
    <property type="molecule type" value="Genomic_DNA"/>
</dbReference>
<dbReference type="Gene3D" id="1.20.1080.10">
    <property type="entry name" value="Glycerol uptake facilitator protein"/>
    <property type="match status" value="1"/>
</dbReference>
<proteinExistence type="inferred from homology"/>
<evidence type="ECO:0000256" key="1">
    <source>
        <dbReference type="ARBA" id="ARBA00004141"/>
    </source>
</evidence>
<dbReference type="Proteomes" id="UP000245464">
    <property type="component" value="Chromosome 6"/>
</dbReference>
<dbReference type="PRINTS" id="PR00783">
    <property type="entry name" value="MINTRINSICP"/>
</dbReference>
<keyword evidence="4 10" id="KW-0812">Transmembrane</keyword>
<name>A0A2W1E420_9PLEO</name>
<feature type="compositionally biased region" description="Basic and acidic residues" evidence="9">
    <location>
        <begin position="459"/>
        <end position="473"/>
    </location>
</feature>
<dbReference type="GO" id="GO:0015250">
    <property type="term" value="F:water channel activity"/>
    <property type="evidence" value="ECO:0007669"/>
    <property type="project" value="TreeGrafter"/>
</dbReference>
<reference evidence="12" key="2">
    <citation type="submission" date="2021-05" db="EMBL/GenBank/DDBJ databases">
        <authorList>
            <person name="Moolhuijzen P.M."/>
            <person name="Moffat C.S."/>
        </authorList>
    </citation>
    <scope>NUCLEOTIDE SEQUENCE</scope>
    <source>
        <strain evidence="12">86-124</strain>
    </source>
</reference>
<feature type="transmembrane region" description="Helical" evidence="10">
    <location>
        <begin position="374"/>
        <end position="395"/>
    </location>
</feature>
<dbReference type="AlphaFoldDB" id="A0A2W1E420"/>
<dbReference type="Proteomes" id="UP000249757">
    <property type="component" value="Unassembled WGS sequence"/>
</dbReference>